<accession>A0A6P8WPL2</accession>
<evidence type="ECO:0000256" key="4">
    <source>
        <dbReference type="ARBA" id="ARBA00022525"/>
    </source>
</evidence>
<dbReference type="Pfam" id="PF00704">
    <property type="entry name" value="Glyco_hydro_18"/>
    <property type="match status" value="1"/>
</dbReference>
<keyword evidence="6" id="KW-1015">Disulfide bond</keyword>
<proteinExistence type="inferred from homology"/>
<protein>
    <submittedName>
        <fullName evidence="11">Chitinase-like protein Idgf3</fullName>
    </submittedName>
</protein>
<feature type="signal peptide" evidence="8">
    <location>
        <begin position="1"/>
        <end position="25"/>
    </location>
</feature>
<keyword evidence="7" id="KW-0325">Glycoprotein</keyword>
<keyword evidence="3" id="KW-0217">Developmental protein</keyword>
<name>A0A6P8WPL2_DROAB</name>
<organism evidence="10 11">
    <name type="scientific">Drosophila albomicans</name>
    <name type="common">Fruit fly</name>
    <dbReference type="NCBI Taxonomy" id="7291"/>
    <lineage>
        <taxon>Eukaryota</taxon>
        <taxon>Metazoa</taxon>
        <taxon>Ecdysozoa</taxon>
        <taxon>Arthropoda</taxon>
        <taxon>Hexapoda</taxon>
        <taxon>Insecta</taxon>
        <taxon>Pterygota</taxon>
        <taxon>Neoptera</taxon>
        <taxon>Endopterygota</taxon>
        <taxon>Diptera</taxon>
        <taxon>Brachycera</taxon>
        <taxon>Muscomorpha</taxon>
        <taxon>Ephydroidea</taxon>
        <taxon>Drosophilidae</taxon>
        <taxon>Drosophila</taxon>
    </lineage>
</organism>
<feature type="domain" description="GH18" evidence="9">
    <location>
        <begin position="27"/>
        <end position="443"/>
    </location>
</feature>
<dbReference type="GeneID" id="117565133"/>
<dbReference type="GO" id="GO:0008061">
    <property type="term" value="F:chitin binding"/>
    <property type="evidence" value="ECO:0007669"/>
    <property type="project" value="InterPro"/>
</dbReference>
<evidence type="ECO:0000259" key="9">
    <source>
        <dbReference type="PROSITE" id="PS51910"/>
    </source>
</evidence>
<dbReference type="FunFam" id="3.10.50.10:FF:000007">
    <property type="entry name" value="chitinase-like protein Idgf4"/>
    <property type="match status" value="1"/>
</dbReference>
<comment type="subcellular location">
    <subcellularLocation>
        <location evidence="1">Secreted</location>
    </subcellularLocation>
</comment>
<feature type="chain" id="PRO_5027590305" evidence="8">
    <location>
        <begin position="26"/>
        <end position="443"/>
    </location>
</feature>
<keyword evidence="10" id="KW-1185">Reference proteome</keyword>
<dbReference type="GO" id="GO:0006032">
    <property type="term" value="P:chitin catabolic process"/>
    <property type="evidence" value="ECO:0007669"/>
    <property type="project" value="TreeGrafter"/>
</dbReference>
<sequence length="443" mass="49837">MRSLWLGFGLALSVVLLSAPLQVSAGPNLICYYDSRGFLRQGLAQFTLPDLELALQFCTHVIYGYAGIHPETFEMQSINRPLDYDNRHFAQITQFKDKYPYVKFLLSVGGDRDTEFEEKYVKLLESGVQGQRRFIESARDLVRRFNFDGLDLAFELPRNKPRKVHSDVGMAWKSFKKFFTGDFVVDTNADTHKTQMTELVSQLSNSLKANDLLLSLTVLPNVNSSWYYDAPAIATKVDFINLGTFDFLTPARNPEEADYTAPLYEINSDNRLPHYSVNFQMEHWLLQRVPANKLNIGIATYGRAWKLTLDSDHVDKPVVTNTNGEAQAGPQTKTPGMLNWAEICKLLPNPSNVNGKGGDAPIKRVSDSTKRLGSFAYRVADSDGAHGLWVSYDDPETAGSKAQYARAKNLGGVALFDLTLDDFRGQCTGDRFPMLRAIKYRLL</sequence>
<evidence type="ECO:0000256" key="5">
    <source>
        <dbReference type="ARBA" id="ARBA00022729"/>
    </source>
</evidence>
<dbReference type="OrthoDB" id="76388at2759"/>
<dbReference type="FunFam" id="3.20.20.80:FF:000071">
    <property type="entry name" value="Imaginal disc growth factor"/>
    <property type="match status" value="1"/>
</dbReference>
<evidence type="ECO:0000256" key="6">
    <source>
        <dbReference type="ARBA" id="ARBA00023157"/>
    </source>
</evidence>
<dbReference type="GO" id="GO:0005576">
    <property type="term" value="C:extracellular region"/>
    <property type="evidence" value="ECO:0007669"/>
    <property type="project" value="UniProtKB-SubCell"/>
</dbReference>
<dbReference type="PANTHER" id="PTHR11177">
    <property type="entry name" value="CHITINASE"/>
    <property type="match status" value="1"/>
</dbReference>
<evidence type="ECO:0000256" key="7">
    <source>
        <dbReference type="ARBA" id="ARBA00023180"/>
    </source>
</evidence>
<dbReference type="Gene3D" id="3.20.20.80">
    <property type="entry name" value="Glycosidases"/>
    <property type="match status" value="1"/>
</dbReference>
<dbReference type="RefSeq" id="XP_034099995.1">
    <property type="nucleotide sequence ID" value="XM_034244104.2"/>
</dbReference>
<dbReference type="GO" id="GO:0005975">
    <property type="term" value="P:carbohydrate metabolic process"/>
    <property type="evidence" value="ECO:0007669"/>
    <property type="project" value="InterPro"/>
</dbReference>
<keyword evidence="4" id="KW-0964">Secreted</keyword>
<evidence type="ECO:0000313" key="11">
    <source>
        <dbReference type="RefSeq" id="XP_034099995.1"/>
    </source>
</evidence>
<dbReference type="PROSITE" id="PS51910">
    <property type="entry name" value="GH18_2"/>
    <property type="match status" value="1"/>
</dbReference>
<dbReference type="InterPro" id="IPR001223">
    <property type="entry name" value="Glyco_hydro18_cat"/>
</dbReference>
<dbReference type="InterPro" id="IPR015520">
    <property type="entry name" value="IDGF"/>
</dbReference>
<evidence type="ECO:0000313" key="10">
    <source>
        <dbReference type="Proteomes" id="UP000515160"/>
    </source>
</evidence>
<dbReference type="CDD" id="cd02873">
    <property type="entry name" value="GH18_IDGF"/>
    <property type="match status" value="1"/>
</dbReference>
<dbReference type="SMART" id="SM00636">
    <property type="entry name" value="Glyco_18"/>
    <property type="match status" value="1"/>
</dbReference>
<dbReference type="PANTHER" id="PTHR11177:SF235">
    <property type="entry name" value="CHITINASE-LIKE PROTEIN IDGF1-RELATED"/>
    <property type="match status" value="1"/>
</dbReference>
<dbReference type="GO" id="GO:0004568">
    <property type="term" value="F:chitinase activity"/>
    <property type="evidence" value="ECO:0007669"/>
    <property type="project" value="TreeGrafter"/>
</dbReference>
<dbReference type="Proteomes" id="UP000515160">
    <property type="component" value="Chromosome 2L"/>
</dbReference>
<gene>
    <name evidence="11" type="primary">LOC117565133</name>
</gene>
<evidence type="ECO:0000256" key="8">
    <source>
        <dbReference type="SAM" id="SignalP"/>
    </source>
</evidence>
<dbReference type="InterPro" id="IPR011583">
    <property type="entry name" value="Chitinase_II/V-like_cat"/>
</dbReference>
<dbReference type="SUPFAM" id="SSF51445">
    <property type="entry name" value="(Trans)glycosidases"/>
    <property type="match status" value="1"/>
</dbReference>
<dbReference type="InterPro" id="IPR050314">
    <property type="entry name" value="Glycosyl_Hydrlase_18"/>
</dbReference>
<reference evidence="11" key="1">
    <citation type="submission" date="2025-08" db="UniProtKB">
        <authorList>
            <consortium name="RefSeq"/>
        </authorList>
    </citation>
    <scope>IDENTIFICATION</scope>
    <source>
        <strain evidence="11">15112-1751.03</strain>
        <tissue evidence="11">Whole Adult</tissue>
    </source>
</reference>
<dbReference type="InterPro" id="IPR017853">
    <property type="entry name" value="GH"/>
</dbReference>
<dbReference type="Gene3D" id="3.10.50.10">
    <property type="match status" value="1"/>
</dbReference>
<dbReference type="AlphaFoldDB" id="A0A6P8WPL2"/>
<dbReference type="SUPFAM" id="SSF54556">
    <property type="entry name" value="Chitinase insertion domain"/>
    <property type="match status" value="1"/>
</dbReference>
<keyword evidence="5 8" id="KW-0732">Signal</keyword>
<dbReference type="InterPro" id="IPR029070">
    <property type="entry name" value="Chitinase_insertion_sf"/>
</dbReference>
<comment type="similarity">
    <text evidence="2">Belongs to the glycosyl hydrolase 18 family. IDGF subfamily.</text>
</comment>
<evidence type="ECO:0000256" key="1">
    <source>
        <dbReference type="ARBA" id="ARBA00004613"/>
    </source>
</evidence>
<evidence type="ECO:0000256" key="2">
    <source>
        <dbReference type="ARBA" id="ARBA00006606"/>
    </source>
</evidence>
<evidence type="ECO:0000256" key="3">
    <source>
        <dbReference type="ARBA" id="ARBA00022473"/>
    </source>
</evidence>